<keyword evidence="21" id="KW-1185">Reference proteome</keyword>
<evidence type="ECO:0000256" key="12">
    <source>
        <dbReference type="ARBA" id="ARBA00080511"/>
    </source>
</evidence>
<dbReference type="Pfam" id="PF07479">
    <property type="entry name" value="NAD_Gly3P_dh_C"/>
    <property type="match status" value="1"/>
</dbReference>
<comment type="catalytic activity">
    <reaction evidence="13">
        <text>sn-glycerol 3-phosphate + NAD(+) = dihydroxyacetone phosphate + NADH + H(+)</text>
        <dbReference type="Rhea" id="RHEA:11092"/>
        <dbReference type="ChEBI" id="CHEBI:15378"/>
        <dbReference type="ChEBI" id="CHEBI:57540"/>
        <dbReference type="ChEBI" id="CHEBI:57597"/>
        <dbReference type="ChEBI" id="CHEBI:57642"/>
        <dbReference type="ChEBI" id="CHEBI:57945"/>
        <dbReference type="EC" id="1.1.1.94"/>
    </reaction>
</comment>
<feature type="binding site" evidence="16">
    <location>
        <position position="138"/>
    </location>
    <ligand>
        <name>NAD(+)</name>
        <dbReference type="ChEBI" id="CHEBI:57540"/>
    </ligand>
</feature>
<feature type="binding site" evidence="16">
    <location>
        <begin position="8"/>
        <end position="13"/>
    </location>
    <ligand>
        <name>NAD(+)</name>
        <dbReference type="ChEBI" id="CHEBI:57540"/>
    </ligand>
</feature>
<keyword evidence="13" id="KW-0547">Nucleotide-binding</keyword>
<evidence type="ECO:0000259" key="19">
    <source>
        <dbReference type="Pfam" id="PF07479"/>
    </source>
</evidence>
<keyword evidence="2 13" id="KW-0444">Lipid biosynthesis</keyword>
<feature type="binding site" evidence="13">
    <location>
        <position position="277"/>
    </location>
    <ligand>
        <name>NADPH</name>
        <dbReference type="ChEBI" id="CHEBI:57783"/>
    </ligand>
</feature>
<evidence type="ECO:0000256" key="8">
    <source>
        <dbReference type="ARBA" id="ARBA00023264"/>
    </source>
</evidence>
<comment type="caution">
    <text evidence="20">The sequence shown here is derived from an EMBL/GenBank/DDBJ whole genome shotgun (WGS) entry which is preliminary data.</text>
</comment>
<evidence type="ECO:0000256" key="6">
    <source>
        <dbReference type="ARBA" id="ARBA00023098"/>
    </source>
</evidence>
<keyword evidence="8 13" id="KW-1208">Phospholipid metabolism</keyword>
<evidence type="ECO:0000313" key="20">
    <source>
        <dbReference type="EMBL" id="TVO66315.1"/>
    </source>
</evidence>
<dbReference type="FunFam" id="1.10.1040.10:FF:000001">
    <property type="entry name" value="Glycerol-3-phosphate dehydrogenase [NAD(P)+]"/>
    <property type="match status" value="1"/>
</dbReference>
<evidence type="ECO:0000256" key="7">
    <source>
        <dbReference type="ARBA" id="ARBA00023209"/>
    </source>
</evidence>
<dbReference type="SUPFAM" id="SSF51735">
    <property type="entry name" value="NAD(P)-binding Rossmann-fold domains"/>
    <property type="match status" value="1"/>
</dbReference>
<dbReference type="NCBIfam" id="NF000942">
    <property type="entry name" value="PRK00094.1-4"/>
    <property type="match status" value="1"/>
</dbReference>
<feature type="binding site" evidence="13">
    <location>
        <position position="12"/>
    </location>
    <ligand>
        <name>NADPH</name>
        <dbReference type="ChEBI" id="CHEBI:57783"/>
    </ligand>
</feature>
<feature type="binding site" evidence="13">
    <location>
        <position position="134"/>
    </location>
    <ligand>
        <name>sn-glycerol 3-phosphate</name>
        <dbReference type="ChEBI" id="CHEBI:57597"/>
    </ligand>
</feature>
<feature type="binding site" evidence="13">
    <location>
        <position position="189"/>
    </location>
    <ligand>
        <name>sn-glycerol 3-phosphate</name>
        <dbReference type="ChEBI" id="CHEBI:57597"/>
    </ligand>
</feature>
<dbReference type="NCBIfam" id="NF000940">
    <property type="entry name" value="PRK00094.1-2"/>
    <property type="match status" value="1"/>
</dbReference>
<dbReference type="GO" id="GO:0046474">
    <property type="term" value="P:glycerophospholipid biosynthetic process"/>
    <property type="evidence" value="ECO:0007669"/>
    <property type="project" value="TreeGrafter"/>
</dbReference>
<evidence type="ECO:0000256" key="5">
    <source>
        <dbReference type="ARBA" id="ARBA00023027"/>
    </source>
</evidence>
<evidence type="ECO:0000256" key="4">
    <source>
        <dbReference type="ARBA" id="ARBA00023002"/>
    </source>
</evidence>
<dbReference type="GO" id="GO:0005975">
    <property type="term" value="P:carbohydrate metabolic process"/>
    <property type="evidence" value="ECO:0007669"/>
    <property type="project" value="InterPro"/>
</dbReference>
<dbReference type="GO" id="GO:0051287">
    <property type="term" value="F:NAD binding"/>
    <property type="evidence" value="ECO:0007669"/>
    <property type="project" value="InterPro"/>
</dbReference>
<feature type="binding site" evidence="16">
    <location>
        <position position="253"/>
    </location>
    <ligand>
        <name>NAD(+)</name>
        <dbReference type="ChEBI" id="CHEBI:57540"/>
    </ligand>
</feature>
<dbReference type="InterPro" id="IPR006109">
    <property type="entry name" value="G3P_DH_NAD-dep_C"/>
</dbReference>
<dbReference type="RefSeq" id="WP_144346878.1">
    <property type="nucleotide sequence ID" value="NZ_VMKP01000001.1"/>
</dbReference>
<feature type="binding site" evidence="13">
    <location>
        <position position="253"/>
    </location>
    <ligand>
        <name>sn-glycerol 3-phosphate</name>
        <dbReference type="ChEBI" id="CHEBI:57597"/>
    </ligand>
</feature>
<dbReference type="EMBL" id="VMKP01000001">
    <property type="protein sequence ID" value="TVO66315.1"/>
    <property type="molecule type" value="Genomic_DNA"/>
</dbReference>
<evidence type="ECO:0000256" key="11">
    <source>
        <dbReference type="ARBA" id="ARBA00069372"/>
    </source>
</evidence>
<reference evidence="20 21" key="1">
    <citation type="submission" date="2019-07" db="EMBL/GenBank/DDBJ databases">
        <title>Reclasification of Spiribacter aquaticus.</title>
        <authorList>
            <person name="Leon M.J."/>
            <person name="Sanchez-Porro C."/>
            <person name="Ventosa A."/>
        </authorList>
    </citation>
    <scope>NUCLEOTIDE SEQUENCE [LARGE SCALE GENOMIC DNA]</scope>
    <source>
        <strain evidence="20 21">SP30</strain>
    </source>
</reference>
<dbReference type="PROSITE" id="PS00957">
    <property type="entry name" value="NAD_G3PDH"/>
    <property type="match status" value="1"/>
</dbReference>
<proteinExistence type="inferred from homology"/>
<evidence type="ECO:0000256" key="9">
    <source>
        <dbReference type="ARBA" id="ARBA00052716"/>
    </source>
</evidence>
<evidence type="ECO:0000313" key="21">
    <source>
        <dbReference type="Proteomes" id="UP000316688"/>
    </source>
</evidence>
<feature type="binding site" evidence="13">
    <location>
        <position position="254"/>
    </location>
    <ligand>
        <name>sn-glycerol 3-phosphate</name>
        <dbReference type="ChEBI" id="CHEBI:57597"/>
    </ligand>
</feature>
<gene>
    <name evidence="13" type="primary">gpsA</name>
    <name evidence="20" type="ORF">FPL11_01085</name>
</gene>
<evidence type="ECO:0000256" key="15">
    <source>
        <dbReference type="PIRSR" id="PIRSR000114-2"/>
    </source>
</evidence>
<feature type="domain" description="Glycerol-3-phosphate dehydrogenase NAD-dependent N-terminal" evidence="18">
    <location>
        <begin position="5"/>
        <end position="157"/>
    </location>
</feature>
<comment type="caution">
    <text evidence="13">Lacks conserved residue(s) required for the propagation of feature annotation.</text>
</comment>
<feature type="binding site" evidence="15">
    <location>
        <begin position="253"/>
        <end position="254"/>
    </location>
    <ligand>
        <name>substrate</name>
    </ligand>
</feature>
<organism evidence="20 21">
    <name type="scientific">Spiribacter aquaticus</name>
    <dbReference type="NCBI Taxonomy" id="1935996"/>
    <lineage>
        <taxon>Bacteria</taxon>
        <taxon>Pseudomonadati</taxon>
        <taxon>Pseudomonadota</taxon>
        <taxon>Gammaproteobacteria</taxon>
        <taxon>Chromatiales</taxon>
        <taxon>Ectothiorhodospiraceae</taxon>
        <taxon>Spiribacter</taxon>
    </lineage>
</organism>
<dbReference type="InterPro" id="IPR006168">
    <property type="entry name" value="G3P_DH_NAD-dep"/>
</dbReference>
<evidence type="ECO:0000256" key="1">
    <source>
        <dbReference type="ARBA" id="ARBA00011009"/>
    </source>
</evidence>
<feature type="domain" description="Glycerol-3-phosphate dehydrogenase NAD-dependent C-terminal" evidence="19">
    <location>
        <begin position="178"/>
        <end position="317"/>
    </location>
</feature>
<dbReference type="EC" id="1.1.1.94" evidence="10 13"/>
<dbReference type="FunFam" id="3.40.50.720:FF:000019">
    <property type="entry name" value="Glycerol-3-phosphate dehydrogenase [NAD(P)+]"/>
    <property type="match status" value="1"/>
</dbReference>
<evidence type="ECO:0000256" key="2">
    <source>
        <dbReference type="ARBA" id="ARBA00022516"/>
    </source>
</evidence>
<feature type="binding site" evidence="13">
    <location>
        <position position="253"/>
    </location>
    <ligand>
        <name>NADPH</name>
        <dbReference type="ChEBI" id="CHEBI:57783"/>
    </ligand>
</feature>
<comment type="subcellular location">
    <subcellularLocation>
        <location evidence="13">Cytoplasm</location>
    </subcellularLocation>
</comment>
<evidence type="ECO:0000256" key="13">
    <source>
        <dbReference type="HAMAP-Rule" id="MF_00394"/>
    </source>
</evidence>
<feature type="binding site" evidence="13">
    <location>
        <position position="136"/>
    </location>
    <ligand>
        <name>sn-glycerol 3-phosphate</name>
        <dbReference type="ChEBI" id="CHEBI:57597"/>
    </ligand>
</feature>
<dbReference type="GO" id="GO:0141152">
    <property type="term" value="F:glycerol-3-phosphate dehydrogenase (NAD+) activity"/>
    <property type="evidence" value="ECO:0007669"/>
    <property type="project" value="RHEA"/>
</dbReference>
<comment type="function">
    <text evidence="13">Catalyzes the reduction of the glycolytic intermediate dihydroxyacetone phosphate (DHAP) to sn-glycerol 3-phosphate (G3P), the key precursor for phospholipid synthesis.</text>
</comment>
<feature type="binding site" evidence="13">
    <location>
        <position position="11"/>
    </location>
    <ligand>
        <name>NADPH</name>
        <dbReference type="ChEBI" id="CHEBI:57783"/>
    </ligand>
</feature>
<comment type="similarity">
    <text evidence="1 13 17">Belongs to the NAD-dependent glycerol-3-phosphate dehydrogenase family.</text>
</comment>
<feature type="binding site" evidence="13">
    <location>
        <position position="242"/>
    </location>
    <ligand>
        <name>sn-glycerol 3-phosphate</name>
        <dbReference type="ChEBI" id="CHEBI:57597"/>
    </ligand>
</feature>
<comment type="pathway">
    <text evidence="13">Membrane lipid metabolism; glycerophospholipid metabolism.</text>
</comment>
<protein>
    <recommendedName>
        <fullName evidence="11 13">Glycerol-3-phosphate dehydrogenase [NAD(P)+]</fullName>
        <ecNumber evidence="10 13">1.1.1.94</ecNumber>
    </recommendedName>
    <alternativeName>
        <fullName evidence="13">NAD(P)(+)-dependent glycerol-3-phosphate dehydrogenase</fullName>
    </alternativeName>
    <alternativeName>
        <fullName evidence="12 13">NAD(P)H-dependent dihydroxyacetone-phosphate reductase</fullName>
    </alternativeName>
</protein>
<dbReference type="HAMAP" id="MF_00394">
    <property type="entry name" value="NAD_Glyc3P_dehydrog"/>
    <property type="match status" value="1"/>
</dbReference>
<evidence type="ECO:0000259" key="18">
    <source>
        <dbReference type="Pfam" id="PF01210"/>
    </source>
</evidence>
<dbReference type="PANTHER" id="PTHR11728">
    <property type="entry name" value="GLYCEROL-3-PHOSPHATE DEHYDROGENASE"/>
    <property type="match status" value="1"/>
</dbReference>
<dbReference type="InterPro" id="IPR013328">
    <property type="entry name" value="6PGD_dom2"/>
</dbReference>
<feature type="binding site" evidence="13">
    <location>
        <position position="106"/>
    </location>
    <ligand>
        <name>sn-glycerol 3-phosphate</name>
        <dbReference type="ChEBI" id="CHEBI:57597"/>
    </ligand>
</feature>
<dbReference type="InterPro" id="IPR036291">
    <property type="entry name" value="NAD(P)-bd_dom_sf"/>
</dbReference>
<dbReference type="InterPro" id="IPR011128">
    <property type="entry name" value="G3P_DH_NAD-dep_N"/>
</dbReference>
<dbReference type="GO" id="GO:0141153">
    <property type="term" value="F:glycerol-3-phosphate dehydrogenase (NADP+) activity"/>
    <property type="evidence" value="ECO:0007669"/>
    <property type="project" value="RHEA"/>
</dbReference>
<feature type="binding site" evidence="13">
    <location>
        <position position="106"/>
    </location>
    <ligand>
        <name>NADPH</name>
        <dbReference type="ChEBI" id="CHEBI:57783"/>
    </ligand>
</feature>
<dbReference type="PIRSF" id="PIRSF000114">
    <property type="entry name" value="Glycerol-3-P_dh"/>
    <property type="match status" value="1"/>
</dbReference>
<feature type="binding site" evidence="13">
    <location>
        <position position="279"/>
    </location>
    <ligand>
        <name>NADPH</name>
        <dbReference type="ChEBI" id="CHEBI:57783"/>
    </ligand>
</feature>
<dbReference type="PANTHER" id="PTHR11728:SF1">
    <property type="entry name" value="GLYCEROL-3-PHOSPHATE DEHYDROGENASE [NAD(+)] 2, CHLOROPLASTIC"/>
    <property type="match status" value="1"/>
</dbReference>
<dbReference type="AlphaFoldDB" id="A0A557RMJ6"/>
<feature type="binding site" evidence="13">
    <location>
        <position position="252"/>
    </location>
    <ligand>
        <name>sn-glycerol 3-phosphate</name>
        <dbReference type="ChEBI" id="CHEBI:57597"/>
    </ligand>
</feature>
<name>A0A557RMJ6_9GAMM</name>
<keyword evidence="3 13" id="KW-0521">NADP</keyword>
<dbReference type="PRINTS" id="PR00077">
    <property type="entry name" value="GPDHDRGNASE"/>
</dbReference>
<feature type="binding site" evidence="13">
    <location>
        <position position="138"/>
    </location>
    <ligand>
        <name>NADPH</name>
        <dbReference type="ChEBI" id="CHEBI:57783"/>
    </ligand>
</feature>
<dbReference type="Proteomes" id="UP000316688">
    <property type="component" value="Unassembled WGS sequence"/>
</dbReference>
<keyword evidence="5 13" id="KW-0520">NAD</keyword>
<comment type="catalytic activity">
    <reaction evidence="9">
        <text>sn-glycerol 3-phosphate + NADP(+) = dihydroxyacetone phosphate + NADPH + H(+)</text>
        <dbReference type="Rhea" id="RHEA:11096"/>
        <dbReference type="ChEBI" id="CHEBI:15378"/>
        <dbReference type="ChEBI" id="CHEBI:57597"/>
        <dbReference type="ChEBI" id="CHEBI:57642"/>
        <dbReference type="ChEBI" id="CHEBI:57783"/>
        <dbReference type="ChEBI" id="CHEBI:58349"/>
        <dbReference type="EC" id="1.1.1.94"/>
    </reaction>
    <physiologicalReaction direction="right-to-left" evidence="9">
        <dbReference type="Rhea" id="RHEA:11098"/>
    </physiologicalReaction>
</comment>
<evidence type="ECO:0000256" key="10">
    <source>
        <dbReference type="ARBA" id="ARBA00066687"/>
    </source>
</evidence>
<keyword evidence="13" id="KW-0963">Cytoplasm</keyword>
<dbReference type="GO" id="GO:0046167">
    <property type="term" value="P:glycerol-3-phosphate biosynthetic process"/>
    <property type="evidence" value="ECO:0007669"/>
    <property type="project" value="UniProtKB-UniRule"/>
</dbReference>
<evidence type="ECO:0000256" key="3">
    <source>
        <dbReference type="ARBA" id="ARBA00022857"/>
    </source>
</evidence>
<dbReference type="SUPFAM" id="SSF48179">
    <property type="entry name" value="6-phosphogluconate dehydrogenase C-terminal domain-like"/>
    <property type="match status" value="1"/>
</dbReference>
<feature type="binding site" evidence="15">
    <location>
        <position position="106"/>
    </location>
    <ligand>
        <name>substrate</name>
    </ligand>
</feature>
<evidence type="ECO:0000256" key="17">
    <source>
        <dbReference type="RuleBase" id="RU000437"/>
    </source>
</evidence>
<dbReference type="UniPathway" id="UPA00940"/>
<dbReference type="InterPro" id="IPR008927">
    <property type="entry name" value="6-PGluconate_DH-like_C_sf"/>
</dbReference>
<feature type="active site" description="Proton acceptor" evidence="13 14">
    <location>
        <position position="189"/>
    </location>
</feature>
<keyword evidence="6 13" id="KW-0443">Lipid metabolism</keyword>
<feature type="binding site" evidence="13">
    <location>
        <position position="32"/>
    </location>
    <ligand>
        <name>NADPH</name>
        <dbReference type="ChEBI" id="CHEBI:57783"/>
    </ligand>
</feature>
<keyword evidence="7 13" id="KW-0594">Phospholipid biosynthesis</keyword>
<dbReference type="Gene3D" id="1.10.1040.10">
    <property type="entry name" value="N-(1-d-carboxylethyl)-l-norvaline Dehydrogenase, domain 2"/>
    <property type="match status" value="1"/>
</dbReference>
<evidence type="ECO:0000256" key="14">
    <source>
        <dbReference type="PIRSR" id="PIRSR000114-1"/>
    </source>
</evidence>
<accession>A0A557RMJ6</accession>
<evidence type="ECO:0000256" key="16">
    <source>
        <dbReference type="PIRSR" id="PIRSR000114-3"/>
    </source>
</evidence>
<dbReference type="GO" id="GO:0005829">
    <property type="term" value="C:cytosol"/>
    <property type="evidence" value="ECO:0007669"/>
    <property type="project" value="TreeGrafter"/>
</dbReference>
<sequence>MADYAVLGAGSWGTALALVLARNGHAVRLWAHDPDTVRAMADTRRNPRHLGDHPLPAAIRPTVSLSAAVDGADTVLIAVPSHAFAATVQTLAPVITTGTPVMWATKGLDNANGGLLHDVAAAALPDRPLAALSGPSFAGEVAAGLPTAVVLAGRDRAVTERLCDDFHDPRFRVYRSDDRIGVGLGGAVKNILAIATGIADGLGFGANARSGLVTRGLAEVRRLGAALGADDRTLTGLAGLGDLMLTCTDDQSRNRRMGLALGRGESIDAATARIGEVVEGVRTAVEVGGMARRLGVELPICSAVESVVGGTCTPIDAATALMARRPGPEFDDLGT</sequence>
<keyword evidence="4 13" id="KW-0560">Oxidoreductase</keyword>
<dbReference type="GO" id="GO:0046168">
    <property type="term" value="P:glycerol-3-phosphate catabolic process"/>
    <property type="evidence" value="ECO:0007669"/>
    <property type="project" value="InterPro"/>
</dbReference>
<dbReference type="Pfam" id="PF01210">
    <property type="entry name" value="NAD_Gly3P_dh_N"/>
    <property type="match status" value="1"/>
</dbReference>
<dbReference type="Gene3D" id="3.40.50.720">
    <property type="entry name" value="NAD(P)-binding Rossmann-like Domain"/>
    <property type="match status" value="1"/>
</dbReference>